<keyword evidence="2" id="KW-1003">Cell membrane</keyword>
<dbReference type="InterPro" id="IPR017039">
    <property type="entry name" value="Virul_fac_BrkB"/>
</dbReference>
<dbReference type="Pfam" id="PF03631">
    <property type="entry name" value="Virul_fac_BrkB"/>
    <property type="match status" value="1"/>
</dbReference>
<evidence type="ECO:0000313" key="9">
    <source>
        <dbReference type="Proteomes" id="UP000292564"/>
    </source>
</evidence>
<feature type="region of interest" description="Disordered" evidence="6">
    <location>
        <begin position="1"/>
        <end position="44"/>
    </location>
</feature>
<protein>
    <submittedName>
        <fullName evidence="8">Membrane protein</fullName>
    </submittedName>
</protein>
<feature type="compositionally biased region" description="Pro residues" evidence="6">
    <location>
        <begin position="7"/>
        <end position="22"/>
    </location>
</feature>
<evidence type="ECO:0000313" key="8">
    <source>
        <dbReference type="EMBL" id="RZU49438.1"/>
    </source>
</evidence>
<dbReference type="EMBL" id="SHKY01000001">
    <property type="protein sequence ID" value="RZU49438.1"/>
    <property type="molecule type" value="Genomic_DNA"/>
</dbReference>
<feature type="transmembrane region" description="Helical" evidence="7">
    <location>
        <begin position="150"/>
        <end position="172"/>
    </location>
</feature>
<name>A0A4Q7ZFE4_9ACTN</name>
<dbReference type="AlphaFoldDB" id="A0A4Q7ZFE4"/>
<feature type="transmembrane region" description="Helical" evidence="7">
    <location>
        <begin position="193"/>
        <end position="215"/>
    </location>
</feature>
<feature type="transmembrane region" description="Helical" evidence="7">
    <location>
        <begin position="293"/>
        <end position="318"/>
    </location>
</feature>
<evidence type="ECO:0000256" key="2">
    <source>
        <dbReference type="ARBA" id="ARBA00022475"/>
    </source>
</evidence>
<keyword evidence="3 7" id="KW-0812">Transmembrane</keyword>
<keyword evidence="4 7" id="KW-1133">Transmembrane helix</keyword>
<keyword evidence="9" id="KW-1185">Reference proteome</keyword>
<comment type="caution">
    <text evidence="8">The sequence shown here is derived from an EMBL/GenBank/DDBJ whole genome shotgun (WGS) entry which is preliminary data.</text>
</comment>
<evidence type="ECO:0000256" key="6">
    <source>
        <dbReference type="SAM" id="MobiDB-lite"/>
    </source>
</evidence>
<proteinExistence type="predicted"/>
<sequence length="342" mass="36021">MPRVPDRPGPAAAPGPNDPEPTPESARTAESPAPRSTAASGPAAAVGDDWEARVAGILVGLPRRLRPLLTWLAKQWVGRILARIAAGLVRVQIFDRSMTLAAQAFTSIIPVLILMGALIGPGDSSRLMEIAGLPDAARSMFVDAVRQGELGAFGLVGSLLVLVSSTGLARALARAYTAVWGARQAPSGARAAWRWFATVLTLAMFMVGTRLLGWATRDLPLPHLSLALLQFAADCAVATLLPWLVLGSAVRPRLLAAGGLIFALAMIFLRPAGEVFLPIALRSSADRYGTIGVAFAYIGWLYVVSFCLLLTAVLGQVIAEDEGFPGRLVRGERPPATGGPLR</sequence>
<keyword evidence="5 7" id="KW-0472">Membrane</keyword>
<dbReference type="RefSeq" id="WP_130508511.1">
    <property type="nucleotide sequence ID" value="NZ_SHKY01000001.1"/>
</dbReference>
<feature type="transmembrane region" description="Helical" evidence="7">
    <location>
        <begin position="100"/>
        <end position="119"/>
    </location>
</feature>
<accession>A0A4Q7ZFE4</accession>
<gene>
    <name evidence="8" type="ORF">EV385_1188</name>
</gene>
<evidence type="ECO:0000256" key="4">
    <source>
        <dbReference type="ARBA" id="ARBA00022989"/>
    </source>
</evidence>
<dbReference type="GO" id="GO:0005886">
    <property type="term" value="C:plasma membrane"/>
    <property type="evidence" value="ECO:0007669"/>
    <property type="project" value="UniProtKB-SubCell"/>
</dbReference>
<dbReference type="Proteomes" id="UP000292564">
    <property type="component" value="Unassembled WGS sequence"/>
</dbReference>
<comment type="subcellular location">
    <subcellularLocation>
        <location evidence="1">Cell membrane</location>
        <topology evidence="1">Multi-pass membrane protein</topology>
    </subcellularLocation>
</comment>
<dbReference type="OrthoDB" id="4564907at2"/>
<evidence type="ECO:0000256" key="5">
    <source>
        <dbReference type="ARBA" id="ARBA00023136"/>
    </source>
</evidence>
<evidence type="ECO:0000256" key="1">
    <source>
        <dbReference type="ARBA" id="ARBA00004651"/>
    </source>
</evidence>
<feature type="transmembrane region" description="Helical" evidence="7">
    <location>
        <begin position="227"/>
        <end position="247"/>
    </location>
</feature>
<evidence type="ECO:0000256" key="7">
    <source>
        <dbReference type="SAM" id="Phobius"/>
    </source>
</evidence>
<feature type="transmembrane region" description="Helical" evidence="7">
    <location>
        <begin position="254"/>
        <end position="273"/>
    </location>
</feature>
<organism evidence="8 9">
    <name type="scientific">Krasilnikovia cinnamomea</name>
    <dbReference type="NCBI Taxonomy" id="349313"/>
    <lineage>
        <taxon>Bacteria</taxon>
        <taxon>Bacillati</taxon>
        <taxon>Actinomycetota</taxon>
        <taxon>Actinomycetes</taxon>
        <taxon>Micromonosporales</taxon>
        <taxon>Micromonosporaceae</taxon>
        <taxon>Krasilnikovia</taxon>
    </lineage>
</organism>
<reference evidence="8 9" key="1">
    <citation type="submission" date="2019-02" db="EMBL/GenBank/DDBJ databases">
        <title>Sequencing the genomes of 1000 actinobacteria strains.</title>
        <authorList>
            <person name="Klenk H.-P."/>
        </authorList>
    </citation>
    <scope>NUCLEOTIDE SEQUENCE [LARGE SCALE GENOMIC DNA]</scope>
    <source>
        <strain evidence="8 9">DSM 45162</strain>
    </source>
</reference>
<evidence type="ECO:0000256" key="3">
    <source>
        <dbReference type="ARBA" id="ARBA00022692"/>
    </source>
</evidence>